<comment type="subcellular location">
    <subcellularLocation>
        <location evidence="1">Nucleus</location>
    </subcellularLocation>
</comment>
<evidence type="ECO:0000256" key="3">
    <source>
        <dbReference type="ARBA" id="ARBA00023242"/>
    </source>
</evidence>
<feature type="compositionally biased region" description="Acidic residues" evidence="4">
    <location>
        <begin position="233"/>
        <end position="251"/>
    </location>
</feature>
<dbReference type="GO" id="GO:0005634">
    <property type="term" value="C:nucleus"/>
    <property type="evidence" value="ECO:0007669"/>
    <property type="project" value="UniProtKB-SubCell"/>
</dbReference>
<feature type="compositionally biased region" description="Basic and acidic residues" evidence="4">
    <location>
        <begin position="215"/>
        <end position="224"/>
    </location>
</feature>
<protein>
    <submittedName>
        <fullName evidence="6">PAX3- and PAX7-binding protein 1-like</fullName>
    </submittedName>
</protein>
<feature type="compositionally biased region" description="Polar residues" evidence="4">
    <location>
        <begin position="23"/>
        <end position="39"/>
    </location>
</feature>
<feature type="compositionally biased region" description="Polar residues" evidence="4">
    <location>
        <begin position="147"/>
        <end position="156"/>
    </location>
</feature>
<evidence type="ECO:0000256" key="2">
    <source>
        <dbReference type="ARBA" id="ARBA00010801"/>
    </source>
</evidence>
<dbReference type="GO" id="GO:0003677">
    <property type="term" value="F:DNA binding"/>
    <property type="evidence" value="ECO:0007669"/>
    <property type="project" value="InterPro"/>
</dbReference>
<feature type="region of interest" description="Disordered" evidence="4">
    <location>
        <begin position="454"/>
        <end position="487"/>
    </location>
</feature>
<feature type="region of interest" description="Disordered" evidence="4">
    <location>
        <begin position="188"/>
        <end position="251"/>
    </location>
</feature>
<feature type="compositionally biased region" description="Acidic residues" evidence="4">
    <location>
        <begin position="69"/>
        <end position="78"/>
    </location>
</feature>
<keyword evidence="3" id="KW-0539">Nucleus</keyword>
<evidence type="ECO:0000256" key="4">
    <source>
        <dbReference type="SAM" id="MobiDB-lite"/>
    </source>
</evidence>
<evidence type="ECO:0000313" key="6">
    <source>
        <dbReference type="EMBL" id="CAB3264677.1"/>
    </source>
</evidence>
<feature type="compositionally biased region" description="Basic residues" evidence="4">
    <location>
        <begin position="459"/>
        <end position="469"/>
    </location>
</feature>
<proteinExistence type="evidence at transcript level"/>
<feature type="compositionally biased region" description="Acidic residues" evidence="4">
    <location>
        <begin position="204"/>
        <end position="214"/>
    </location>
</feature>
<feature type="domain" description="GCF C-terminal" evidence="5">
    <location>
        <begin position="520"/>
        <end position="728"/>
    </location>
</feature>
<feature type="compositionally biased region" description="Basic residues" evidence="4">
    <location>
        <begin position="83"/>
        <end position="96"/>
    </location>
</feature>
<dbReference type="AlphaFoldDB" id="A0A6F9DML4"/>
<accession>A0A6F9DML4</accession>
<dbReference type="InterPro" id="IPR012890">
    <property type="entry name" value="GCFC2-like"/>
</dbReference>
<dbReference type="EMBL" id="LR788815">
    <property type="protein sequence ID" value="CAB3264677.1"/>
    <property type="molecule type" value="mRNA"/>
</dbReference>
<dbReference type="GO" id="GO:0000398">
    <property type="term" value="P:mRNA splicing, via spliceosome"/>
    <property type="evidence" value="ECO:0007669"/>
    <property type="project" value="InterPro"/>
</dbReference>
<feature type="region of interest" description="Disordered" evidence="4">
    <location>
        <begin position="1"/>
        <end position="119"/>
    </location>
</feature>
<dbReference type="PANTHER" id="PTHR12214">
    <property type="entry name" value="GC-RICH SEQUENCE DNA-BINDING FACTOR"/>
    <property type="match status" value="1"/>
</dbReference>
<sequence>MFKKTGKANLRKRRDTEEEESSSNDVTKQNLNAFNSLTNIDPGEGSVKSKKGKSKKGKKAATVSVLSFGDEETEEEESFQIKKSSRSKRIAKQIKKRALEEKEAETNGPAIQIQESSSIVQQAVEDVHIFRSKKTEEEPPPAPAQPSLQSHFSTMSPGAIPTPSMIHAARKQREMLRKFGSEYIPIDDTQKYKENSKSRLVREDDFDGSSDEEIIEMKGIEKAKSKPLVPNQSEDEENGDEEEEAQDEEVDRWEEEMIKKGINTQQQPTMPATNHPHHQHSAVHPNYQAQNADYSNQAYVNLYYGQQNNVNTMPQTAAKSDASFSLIKKRLEEHLSTSRKAHQDHQAEMDRLIYDTSECKHISNHLSDTVTLSRDYQFYQEMKQYLRDLVSCLQETVPDITNLDETVHELWQSQAKDLIERRCQDVRDECTQCSTSSKPGDKAQSDADFVNRVRERQARRTRRKAHRQITRTLNTHHDGQSTDDEATSIGQAKFTTEMEKVHSSLNDVFEDVIEDFCDVECILKRFAGWRAQHEDSYLDAYIALCIPKLVTPYVKFKLILWNPLLSDDESFESFDWFKSLSMYGVQKAVEDDKYADDAKLVSTIVEKVVTSKITRLVQNVWDPLSTQQTTRLIAVIQQLTQDYAFMSAKNRHCQSLVQGICKRIQKCLENDVFIPLLPPSNKQDIGNEFLERQTWSCIKLFKNILLFDGTLSYSILCELAFDALLNRYIMLALQTSPLNFGCLQKCQEITKCIPRHWYEKHDSIKQHLAGLSRLLIHLGKATSQTGEVMFRKEVKVMLFKIGFRDSLAELK</sequence>
<comment type="similarity">
    <text evidence="2">Belongs to the GCF family.</text>
</comment>
<name>A0A6F9DML4_9ASCI</name>
<feature type="compositionally biased region" description="Basic residues" evidence="4">
    <location>
        <begin position="48"/>
        <end position="59"/>
    </location>
</feature>
<dbReference type="PANTHER" id="PTHR12214:SF0">
    <property type="entry name" value="LD29489P"/>
    <property type="match status" value="1"/>
</dbReference>
<dbReference type="Pfam" id="PF07842">
    <property type="entry name" value="GCFC"/>
    <property type="match status" value="1"/>
</dbReference>
<reference evidence="6" key="1">
    <citation type="submission" date="2020-04" db="EMBL/GenBank/DDBJ databases">
        <authorList>
            <person name="Neveu A P."/>
        </authorList>
    </citation>
    <scope>NUCLEOTIDE SEQUENCE</scope>
    <source>
        <tissue evidence="6">Whole embryo</tissue>
    </source>
</reference>
<evidence type="ECO:0000259" key="5">
    <source>
        <dbReference type="Pfam" id="PF07842"/>
    </source>
</evidence>
<feature type="region of interest" description="Disordered" evidence="4">
    <location>
        <begin position="132"/>
        <end position="163"/>
    </location>
</feature>
<feature type="compositionally biased region" description="Basic and acidic residues" evidence="4">
    <location>
        <begin position="188"/>
        <end position="203"/>
    </location>
</feature>
<evidence type="ECO:0000256" key="1">
    <source>
        <dbReference type="ARBA" id="ARBA00004123"/>
    </source>
</evidence>
<feature type="compositionally biased region" description="Basic residues" evidence="4">
    <location>
        <begin position="1"/>
        <end position="13"/>
    </location>
</feature>
<gene>
    <name evidence="6" type="primary">Paxbp1</name>
</gene>
<dbReference type="InterPro" id="IPR022783">
    <property type="entry name" value="GCFC_dom"/>
</dbReference>
<organism evidence="6">
    <name type="scientific">Phallusia mammillata</name>
    <dbReference type="NCBI Taxonomy" id="59560"/>
    <lineage>
        <taxon>Eukaryota</taxon>
        <taxon>Metazoa</taxon>
        <taxon>Chordata</taxon>
        <taxon>Tunicata</taxon>
        <taxon>Ascidiacea</taxon>
        <taxon>Phlebobranchia</taxon>
        <taxon>Ascidiidae</taxon>
        <taxon>Phallusia</taxon>
    </lineage>
</organism>
<feature type="compositionally biased region" description="Low complexity" evidence="4">
    <location>
        <begin position="110"/>
        <end position="119"/>
    </location>
</feature>